<protein>
    <submittedName>
        <fullName evidence="1">Indole-3-glycerol-phosphate synthase</fullName>
        <ecNumber evidence="1">4.1.1.48</ecNumber>
    </submittedName>
</protein>
<comment type="caution">
    <text evidence="1">The sequence shown here is derived from an EMBL/GenBank/DDBJ whole genome shotgun (WGS) entry which is preliminary data.</text>
</comment>
<proteinExistence type="predicted"/>
<keyword evidence="2" id="KW-1185">Reference proteome</keyword>
<evidence type="ECO:0000313" key="2">
    <source>
        <dbReference type="Proteomes" id="UP000003503"/>
    </source>
</evidence>
<gene>
    <name evidence="1" type="primary">trpC</name>
    <name evidence="1" type="ORF">HMPREF9083_0510</name>
</gene>
<dbReference type="EMBL" id="AFBB01000009">
    <property type="protein sequence ID" value="EGF14810.1"/>
    <property type="molecule type" value="Genomic_DNA"/>
</dbReference>
<reference evidence="1 2" key="1">
    <citation type="submission" date="2011-02" db="EMBL/GenBank/DDBJ databases">
        <authorList>
            <person name="Muzny D."/>
            <person name="Qin X."/>
            <person name="Deng J."/>
            <person name="Jiang H."/>
            <person name="Liu Y."/>
            <person name="Qu J."/>
            <person name="Song X.-Z."/>
            <person name="Zhang L."/>
            <person name="Thornton R."/>
            <person name="Coyle M."/>
            <person name="Francisco L."/>
            <person name="Jackson L."/>
            <person name="Javaid M."/>
            <person name="Korchina V."/>
            <person name="Kovar C."/>
            <person name="Mata R."/>
            <person name="Mathew T."/>
            <person name="Ngo R."/>
            <person name="Nguyen L."/>
            <person name="Nguyen N."/>
            <person name="Okwuonu G."/>
            <person name="Ongeri F."/>
            <person name="Pham C."/>
            <person name="Simmons D."/>
            <person name="Wilczek-Boney K."/>
            <person name="Hale W."/>
            <person name="Jakkamsetti A."/>
            <person name="Pham P."/>
            <person name="Ruth R."/>
            <person name="San Lucas F."/>
            <person name="Warren J."/>
            <person name="Zhang J."/>
            <person name="Zhao Z."/>
            <person name="Zhou C."/>
            <person name="Zhu D."/>
            <person name="Lee S."/>
            <person name="Bess C."/>
            <person name="Blankenburg K."/>
            <person name="Forbes L."/>
            <person name="Fu Q."/>
            <person name="Gubbala S."/>
            <person name="Hirani K."/>
            <person name="Jayaseelan J.C."/>
            <person name="Lara F."/>
            <person name="Munidasa M."/>
            <person name="Palculict T."/>
            <person name="Patil S."/>
            <person name="Pu L.-L."/>
            <person name="Saada N."/>
            <person name="Tang L."/>
            <person name="Weissenberger G."/>
            <person name="Zhu Y."/>
            <person name="Hemphill L."/>
            <person name="Shang Y."/>
            <person name="Youmans B."/>
            <person name="Ayvaz T."/>
            <person name="Ross M."/>
            <person name="Santibanez J."/>
            <person name="Aqrawi P."/>
            <person name="Gross S."/>
            <person name="Joshi V."/>
            <person name="Fowler G."/>
            <person name="Nazareth L."/>
            <person name="Reid J."/>
            <person name="Worley K."/>
            <person name="Petrosino J."/>
            <person name="Highlander S."/>
            <person name="Gibbs R."/>
        </authorList>
    </citation>
    <scope>NUCLEOTIDE SEQUENCE [LARGE SCALE GENOMIC DNA]</scope>
    <source>
        <strain evidence="1 2">DSM 19965</strain>
    </source>
</reference>
<accession>F2BWE3</accession>
<evidence type="ECO:0000313" key="1">
    <source>
        <dbReference type="EMBL" id="EGF14810.1"/>
    </source>
</evidence>
<dbReference type="GO" id="GO:0004425">
    <property type="term" value="F:indole-3-glycerol-phosphate synthase activity"/>
    <property type="evidence" value="ECO:0007669"/>
    <property type="project" value="UniProtKB-EC"/>
</dbReference>
<dbReference type="HOGENOM" id="CLU_2915023_0_0_9"/>
<dbReference type="EC" id="4.1.1.48" evidence="1"/>
<sequence length="68" mass="7926">MLLYRKGGPMNLADEIRKTELYKTFEAYIDTDDITKRIKGHFNLTGDAPKEAHEALAKWRAIKLSKRF</sequence>
<dbReference type="Proteomes" id="UP000003503">
    <property type="component" value="Unassembled WGS sequence"/>
</dbReference>
<dbReference type="AlphaFoldDB" id="F2BWE3"/>
<name>F2BWE3_9FIRM</name>
<organism evidence="1 2">
    <name type="scientific">Dialister micraerophilus DSM 19965</name>
    <dbReference type="NCBI Taxonomy" id="888062"/>
    <lineage>
        <taxon>Bacteria</taxon>
        <taxon>Bacillati</taxon>
        <taxon>Bacillota</taxon>
        <taxon>Negativicutes</taxon>
        <taxon>Veillonellales</taxon>
        <taxon>Veillonellaceae</taxon>
        <taxon>Dialister</taxon>
    </lineage>
</organism>
<keyword evidence="1" id="KW-0456">Lyase</keyword>